<reference evidence="3" key="1">
    <citation type="journal article" date="2014" name="Int. J. Syst. Evol. Microbiol.">
        <title>Complete genome sequence of Corynebacterium casei LMG S-19264T (=DSM 44701T), isolated from a smear-ripened cheese.</title>
        <authorList>
            <consortium name="US DOE Joint Genome Institute (JGI-PGF)"/>
            <person name="Walter F."/>
            <person name="Albersmeier A."/>
            <person name="Kalinowski J."/>
            <person name="Ruckert C."/>
        </authorList>
    </citation>
    <scope>NUCLEOTIDE SEQUENCE</scope>
    <source>
        <strain evidence="3">CGMCC 1.15519</strain>
    </source>
</reference>
<proteinExistence type="predicted"/>
<dbReference type="Proteomes" id="UP000635071">
    <property type="component" value="Unassembled WGS sequence"/>
</dbReference>
<organism evidence="3 4">
    <name type="scientific">Sandarakinorhabdus glacialis</name>
    <dbReference type="NCBI Taxonomy" id="1614636"/>
    <lineage>
        <taxon>Bacteria</taxon>
        <taxon>Pseudomonadati</taxon>
        <taxon>Pseudomonadota</taxon>
        <taxon>Alphaproteobacteria</taxon>
        <taxon>Sphingomonadales</taxon>
        <taxon>Sphingosinicellaceae</taxon>
        <taxon>Sandarakinorhabdus</taxon>
    </lineage>
</organism>
<dbReference type="InterPro" id="IPR029058">
    <property type="entry name" value="AB_hydrolase_fold"/>
</dbReference>
<keyword evidence="1 3" id="KW-0378">Hydrolase</keyword>
<gene>
    <name evidence="3" type="primary">ephA</name>
    <name evidence="3" type="ORF">GCM10011529_24510</name>
</gene>
<accession>A0A916ZXK0</accession>
<protein>
    <submittedName>
        <fullName evidence="3">Epoxide hydrolase</fullName>
    </submittedName>
</protein>
<comment type="caution">
    <text evidence="3">The sequence shown here is derived from an EMBL/GenBank/DDBJ whole genome shotgun (WGS) entry which is preliminary data.</text>
</comment>
<dbReference type="EMBL" id="BMJM01000009">
    <property type="protein sequence ID" value="GGE17127.1"/>
    <property type="molecule type" value="Genomic_DNA"/>
</dbReference>
<keyword evidence="4" id="KW-1185">Reference proteome</keyword>
<evidence type="ECO:0000256" key="1">
    <source>
        <dbReference type="ARBA" id="ARBA00022801"/>
    </source>
</evidence>
<dbReference type="SUPFAM" id="SSF53474">
    <property type="entry name" value="alpha/beta-Hydrolases"/>
    <property type="match status" value="1"/>
</dbReference>
<dbReference type="PRINTS" id="PR00412">
    <property type="entry name" value="EPOXHYDRLASE"/>
</dbReference>
<dbReference type="PANTHER" id="PTHR43329">
    <property type="entry name" value="EPOXIDE HYDROLASE"/>
    <property type="match status" value="1"/>
</dbReference>
<name>A0A916ZXK0_9SPHN</name>
<dbReference type="AlphaFoldDB" id="A0A916ZXK0"/>
<dbReference type="Pfam" id="PF00561">
    <property type="entry name" value="Abhydrolase_1"/>
    <property type="match status" value="1"/>
</dbReference>
<evidence type="ECO:0000259" key="2">
    <source>
        <dbReference type="Pfam" id="PF00561"/>
    </source>
</evidence>
<dbReference type="InterPro" id="IPR000639">
    <property type="entry name" value="Epox_hydrolase-like"/>
</dbReference>
<dbReference type="InterPro" id="IPR000073">
    <property type="entry name" value="AB_hydrolase_1"/>
</dbReference>
<reference evidence="3" key="2">
    <citation type="submission" date="2020-09" db="EMBL/GenBank/DDBJ databases">
        <authorList>
            <person name="Sun Q."/>
            <person name="Zhou Y."/>
        </authorList>
    </citation>
    <scope>NUCLEOTIDE SEQUENCE</scope>
    <source>
        <strain evidence="3">CGMCC 1.15519</strain>
    </source>
</reference>
<dbReference type="Gene3D" id="3.40.50.1820">
    <property type="entry name" value="alpha/beta hydrolase"/>
    <property type="match status" value="1"/>
</dbReference>
<evidence type="ECO:0000313" key="3">
    <source>
        <dbReference type="EMBL" id="GGE17127.1"/>
    </source>
</evidence>
<evidence type="ECO:0000313" key="4">
    <source>
        <dbReference type="Proteomes" id="UP000635071"/>
    </source>
</evidence>
<feature type="domain" description="AB hydrolase-1" evidence="2">
    <location>
        <begin position="29"/>
        <end position="138"/>
    </location>
</feature>
<dbReference type="GO" id="GO:0016787">
    <property type="term" value="F:hydrolase activity"/>
    <property type="evidence" value="ECO:0007669"/>
    <property type="project" value="UniProtKB-KW"/>
</dbReference>
<sequence>MLAGSSMTNFRTIETNGIRLRAAVAGEGPLVVLVHRFPESWAAWRHQIGPIAAAGFKVCAIDCRGYGGSDKPEAIEAYDLENMTADIAGVIDAEGGGAPGVIIGHDWGAHLVWHTALCHPAKVRAVAALSVPFVGVAETALIDAVKPVYADRGKFFYQTYFQQPGVAEAEAEADLTGFIRKFYYWLSGEAPDGLGHGRASTSALLDGLPDPQPFPAWMGDADIGYLVSEFRRSGLRGPINRYRNQHRDVEFLKPWRGRTIDQPALFIGGTRDLVLSMRPGYDMVAAMRAAVPNLEEAMLLEGCGHWTQQERPEAVTARLTNWLCGLSGSRA</sequence>